<dbReference type="PANTHER" id="PTHR42643:SF39">
    <property type="entry name" value="IONOTROPIC RECEPTOR 56A-RELATED"/>
    <property type="match status" value="1"/>
</dbReference>
<name>A0A9N9WQI0_9DIPT</name>
<evidence type="ECO:0000313" key="9">
    <source>
        <dbReference type="EMBL" id="CAG9804980.1"/>
    </source>
</evidence>
<keyword evidence="7" id="KW-0325">Glycoprotein</keyword>
<feature type="transmembrane region" description="Helical" evidence="8">
    <location>
        <begin position="859"/>
        <end position="877"/>
    </location>
</feature>
<dbReference type="PANTHER" id="PTHR42643">
    <property type="entry name" value="IONOTROPIC RECEPTOR 20A-RELATED"/>
    <property type="match status" value="1"/>
</dbReference>
<keyword evidence="4 8" id="KW-1133">Transmembrane helix</keyword>
<feature type="transmembrane region" description="Helical" evidence="8">
    <location>
        <begin position="1107"/>
        <end position="1128"/>
    </location>
</feature>
<organism evidence="9 10">
    <name type="scientific">Chironomus riparius</name>
    <dbReference type="NCBI Taxonomy" id="315576"/>
    <lineage>
        <taxon>Eukaryota</taxon>
        <taxon>Metazoa</taxon>
        <taxon>Ecdysozoa</taxon>
        <taxon>Arthropoda</taxon>
        <taxon>Hexapoda</taxon>
        <taxon>Insecta</taxon>
        <taxon>Pterygota</taxon>
        <taxon>Neoptera</taxon>
        <taxon>Endopterygota</taxon>
        <taxon>Diptera</taxon>
        <taxon>Nematocera</taxon>
        <taxon>Chironomoidea</taxon>
        <taxon>Chironomidae</taxon>
        <taxon>Chironominae</taxon>
        <taxon>Chironomus</taxon>
    </lineage>
</organism>
<dbReference type="GO" id="GO:0005886">
    <property type="term" value="C:plasma membrane"/>
    <property type="evidence" value="ECO:0007669"/>
    <property type="project" value="UniProtKB-SubCell"/>
</dbReference>
<reference evidence="9" key="2">
    <citation type="submission" date="2022-10" db="EMBL/GenBank/DDBJ databases">
        <authorList>
            <consortium name="ENA_rothamsted_submissions"/>
            <consortium name="culmorum"/>
            <person name="King R."/>
        </authorList>
    </citation>
    <scope>NUCLEOTIDE SEQUENCE</scope>
</reference>
<evidence type="ECO:0000256" key="8">
    <source>
        <dbReference type="SAM" id="Phobius"/>
    </source>
</evidence>
<evidence type="ECO:0008006" key="11">
    <source>
        <dbReference type="Google" id="ProtNLM"/>
    </source>
</evidence>
<dbReference type="AlphaFoldDB" id="A0A9N9WQI0"/>
<feature type="transmembrane region" description="Helical" evidence="8">
    <location>
        <begin position="883"/>
        <end position="899"/>
    </location>
</feature>
<accession>A0A9N9WQI0</accession>
<reference evidence="9" key="1">
    <citation type="submission" date="2022-01" db="EMBL/GenBank/DDBJ databases">
        <authorList>
            <person name="King R."/>
        </authorList>
    </citation>
    <scope>NUCLEOTIDE SEQUENCE</scope>
</reference>
<sequence>MAIFEHNFELSIIDKTLKCIPKRLSVNVKDFRFEQHKPEVYDSKASIVIMIADKIDMLKFRKIMTDKRLSSILHHMAKFLIVTSTRNSQLGQVASKFFPKVGIFNFGLVYEKDEDIFVEVSNHFTNSTAILNATSLSASRKNPWKGISSKIFPDKLKNLNGYTYRIAYHHGMSYAHYIPENEKLVAKNQNFFKSVADLQNATLEFILIMATEQHDIQPVMENLILNQKMDVTISESRLTPPNTSKIFTYDEIAVCAMIPKSLKIEIAGLKLIDFRKNYTRKLLTILLVSSFMIVWRLYKNRGAVDSTWRIAFVGFAHFTGHHIKISRNNRRILLILLQTALFMAIFIKNFYECHISSIAINRKVDAKFESIEEILQYGKIQMAVDESVNDVLKDFAEYQEQVEKGFLDIAYKYGDKIEIIDEYVAARIAFTKCDYLDHYIRASKSVAHYMLPQRFYVRFLALDVPLLSPFAARLQNILSHAFDSGLTQKWETIYLTELFDTKNSNLKLYEAKDEHGEFITFREFKKPLKIIFGLYSIATFVFLSFNMDATLLYIVAFYAILVLKVNCDETLRKLKIINGSKVTKFICDAVEDTYMKNQQISTVYMAIFKNKIESSLIDETIKCIPKRLSVIVTDFRSDHQKLDKGNRKASIVIVIADQTNTVRIVLNSQTARIVSKFLPKVGFINFCLVYEKDEEVFVEVSNHFTNSTVILNGTSLASSRNNLFKGISSKIFPDKLKNLNGYTFNIAYHPGMSNAHYIHDKQNLIAKNRYFFDVVAATLNGNVSYLIFNRTSPDLLETKLTKMLHKRQIDATLSESMLSDQLSESIWTYDGNAICAMIPHSINRENFVMNFSIFWKDNMGRLYLISLFLLTFLVWRLYKGRGAADSITNIMFVMYAYYTGHHTRTSPNNRFILKLLLQIISIAMLVIRIFSECEITSTAIDVKSAKQFNSIDDVLRHCGLSIVISSSAKQLLSYLKNQTTDTNQGSYTIKNVYRRVDREIRGYAADEVVISKCDFLDHYIRGSSFSTHYILPQRFFSHFIKLDVGHLSPFTERFQNMMNHAFDTGLTQKWEKYYLTDMFGSRNENLRSYTDSESYEHLIGFEQLKRLFELMIGIYGAASVVLLCEIFWHSFLRRLSWRLVLKIFRRCQRDGLIKSESVARIHHFLRQRRVMNARMIQVRPIET</sequence>
<evidence type="ECO:0000256" key="5">
    <source>
        <dbReference type="ARBA" id="ARBA00023136"/>
    </source>
</evidence>
<evidence type="ECO:0000313" key="10">
    <source>
        <dbReference type="Proteomes" id="UP001153620"/>
    </source>
</evidence>
<evidence type="ECO:0000256" key="7">
    <source>
        <dbReference type="ARBA" id="ARBA00023180"/>
    </source>
</evidence>
<keyword evidence="2" id="KW-1003">Cell membrane</keyword>
<dbReference type="InterPro" id="IPR052192">
    <property type="entry name" value="Insect_Ionotropic_Sensory_Rcpt"/>
</dbReference>
<evidence type="ECO:0000256" key="3">
    <source>
        <dbReference type="ARBA" id="ARBA00022692"/>
    </source>
</evidence>
<feature type="transmembrane region" description="Helical" evidence="8">
    <location>
        <begin position="551"/>
        <end position="567"/>
    </location>
</feature>
<evidence type="ECO:0000256" key="4">
    <source>
        <dbReference type="ARBA" id="ARBA00022989"/>
    </source>
</evidence>
<keyword evidence="3 8" id="KW-0812">Transmembrane</keyword>
<dbReference type="Proteomes" id="UP001153620">
    <property type="component" value="Chromosome 2"/>
</dbReference>
<gene>
    <name evidence="9" type="ORF">CHIRRI_LOCUS7857</name>
</gene>
<keyword evidence="5 8" id="KW-0472">Membrane</keyword>
<dbReference type="EMBL" id="OU895878">
    <property type="protein sequence ID" value="CAG9804980.1"/>
    <property type="molecule type" value="Genomic_DNA"/>
</dbReference>
<proteinExistence type="predicted"/>
<evidence type="ECO:0000256" key="1">
    <source>
        <dbReference type="ARBA" id="ARBA00004651"/>
    </source>
</evidence>
<keyword evidence="6" id="KW-0675">Receptor</keyword>
<evidence type="ECO:0000256" key="2">
    <source>
        <dbReference type="ARBA" id="ARBA00022475"/>
    </source>
</evidence>
<dbReference type="OrthoDB" id="6353409at2759"/>
<feature type="transmembrane region" description="Helical" evidence="8">
    <location>
        <begin position="911"/>
        <end position="930"/>
    </location>
</feature>
<comment type="subcellular location">
    <subcellularLocation>
        <location evidence="1">Cell membrane</location>
        <topology evidence="1">Multi-pass membrane protein</topology>
    </subcellularLocation>
</comment>
<evidence type="ECO:0000256" key="6">
    <source>
        <dbReference type="ARBA" id="ARBA00023170"/>
    </source>
</evidence>
<keyword evidence="10" id="KW-1185">Reference proteome</keyword>
<protein>
    <recommendedName>
        <fullName evidence="11">Ionotropic receptor</fullName>
    </recommendedName>
</protein>